<name>A9FB32_SORC5</name>
<protein>
    <submittedName>
        <fullName evidence="1">Uncharacterized protein</fullName>
    </submittedName>
</protein>
<accession>A9FB32</accession>
<dbReference type="AlphaFoldDB" id="A9FB32"/>
<dbReference type="STRING" id="448385.sce7802"/>
<sequence length="232" mass="25438">MRAACGPVAQMSTTTPESAAANRRIPVDWNALANAFDNTAQHIRYFLHLETGAVIRLVDGLADPDTRARVEADPGCVRVDAIGAPEQYRWLQAFIPTVDDLELQLLLLQCLQGRGSFRRFKAVLSGRPEQLRRWRVFRLAQIRATILAWFHTRGLIPASFEHAWPSESAEPRRSHAADSARQRLHAAASALAPGDLHALTSLAEFLRATRSGLPIPAVSSRGDAERPGGLGP</sequence>
<dbReference type="InterPro" id="IPR005361">
    <property type="entry name" value="UPF0158"/>
</dbReference>
<evidence type="ECO:0000313" key="2">
    <source>
        <dbReference type="Proteomes" id="UP000002139"/>
    </source>
</evidence>
<dbReference type="KEGG" id="scl:sce7802"/>
<dbReference type="HOGENOM" id="CLU_1041715_0_0_7"/>
<dbReference type="BioCyc" id="SCEL448385:SCE_RS39935-MONOMER"/>
<dbReference type="Pfam" id="PF03682">
    <property type="entry name" value="UPF0158"/>
    <property type="match status" value="1"/>
</dbReference>
<proteinExistence type="predicted"/>
<keyword evidence="2" id="KW-1185">Reference proteome</keyword>
<evidence type="ECO:0000313" key="1">
    <source>
        <dbReference type="EMBL" id="CAN97971.1"/>
    </source>
</evidence>
<dbReference type="EMBL" id="AM746676">
    <property type="protein sequence ID" value="CAN97971.1"/>
    <property type="molecule type" value="Genomic_DNA"/>
</dbReference>
<reference evidence="1 2" key="1">
    <citation type="journal article" date="2007" name="Nat. Biotechnol.">
        <title>Complete genome sequence of the myxobacterium Sorangium cellulosum.</title>
        <authorList>
            <person name="Schneiker S."/>
            <person name="Perlova O."/>
            <person name="Kaiser O."/>
            <person name="Gerth K."/>
            <person name="Alici A."/>
            <person name="Altmeyer M.O."/>
            <person name="Bartels D."/>
            <person name="Bekel T."/>
            <person name="Beyer S."/>
            <person name="Bode E."/>
            <person name="Bode H.B."/>
            <person name="Bolten C.J."/>
            <person name="Choudhuri J.V."/>
            <person name="Doss S."/>
            <person name="Elnakady Y.A."/>
            <person name="Frank B."/>
            <person name="Gaigalat L."/>
            <person name="Goesmann A."/>
            <person name="Groeger C."/>
            <person name="Gross F."/>
            <person name="Jelsbak L."/>
            <person name="Jelsbak L."/>
            <person name="Kalinowski J."/>
            <person name="Kegler C."/>
            <person name="Knauber T."/>
            <person name="Konietzny S."/>
            <person name="Kopp M."/>
            <person name="Krause L."/>
            <person name="Krug D."/>
            <person name="Linke B."/>
            <person name="Mahmud T."/>
            <person name="Martinez-Arias R."/>
            <person name="McHardy A.C."/>
            <person name="Merai M."/>
            <person name="Meyer F."/>
            <person name="Mormann S."/>
            <person name="Munoz-Dorado J."/>
            <person name="Perez J."/>
            <person name="Pradella S."/>
            <person name="Rachid S."/>
            <person name="Raddatz G."/>
            <person name="Rosenau F."/>
            <person name="Rueckert C."/>
            <person name="Sasse F."/>
            <person name="Scharfe M."/>
            <person name="Schuster S.C."/>
            <person name="Suen G."/>
            <person name="Treuner-Lange A."/>
            <person name="Velicer G.J."/>
            <person name="Vorholter F.-J."/>
            <person name="Weissman K.J."/>
            <person name="Welch R.D."/>
            <person name="Wenzel S.C."/>
            <person name="Whitworth D.E."/>
            <person name="Wilhelm S."/>
            <person name="Wittmann C."/>
            <person name="Bloecker H."/>
            <person name="Puehler A."/>
            <person name="Mueller R."/>
        </authorList>
    </citation>
    <scope>NUCLEOTIDE SEQUENCE [LARGE SCALE GENOMIC DNA]</scope>
    <source>
        <strain evidence="2">So ce56</strain>
    </source>
</reference>
<organism evidence="1 2">
    <name type="scientific">Sorangium cellulosum (strain So ce56)</name>
    <name type="common">Polyangium cellulosum (strain So ce56)</name>
    <dbReference type="NCBI Taxonomy" id="448385"/>
    <lineage>
        <taxon>Bacteria</taxon>
        <taxon>Pseudomonadati</taxon>
        <taxon>Myxococcota</taxon>
        <taxon>Polyangia</taxon>
        <taxon>Polyangiales</taxon>
        <taxon>Polyangiaceae</taxon>
        <taxon>Sorangium</taxon>
    </lineage>
</organism>
<dbReference type="Proteomes" id="UP000002139">
    <property type="component" value="Chromosome"/>
</dbReference>
<gene>
    <name evidence="1" type="ordered locus">sce7802</name>
</gene>